<feature type="transmembrane region" description="Helical" evidence="1">
    <location>
        <begin position="62"/>
        <end position="81"/>
    </location>
</feature>
<feature type="domain" description="DUF1648" evidence="2">
    <location>
        <begin position="26"/>
        <end position="70"/>
    </location>
</feature>
<feature type="transmembrane region" description="Helical" evidence="1">
    <location>
        <begin position="102"/>
        <end position="126"/>
    </location>
</feature>
<keyword evidence="4" id="KW-1185">Reference proteome</keyword>
<evidence type="ECO:0000313" key="4">
    <source>
        <dbReference type="Proteomes" id="UP001597502"/>
    </source>
</evidence>
<evidence type="ECO:0000259" key="2">
    <source>
        <dbReference type="Pfam" id="PF07853"/>
    </source>
</evidence>
<proteinExistence type="predicted"/>
<dbReference type="Proteomes" id="UP001597502">
    <property type="component" value="Unassembled WGS sequence"/>
</dbReference>
<feature type="transmembrane region" description="Helical" evidence="1">
    <location>
        <begin position="138"/>
        <end position="158"/>
    </location>
</feature>
<dbReference type="EMBL" id="JBHUNA010000020">
    <property type="protein sequence ID" value="MFD2761194.1"/>
    <property type="molecule type" value="Genomic_DNA"/>
</dbReference>
<keyword evidence="1" id="KW-0472">Membrane</keyword>
<dbReference type="RefSeq" id="WP_382393431.1">
    <property type="nucleotide sequence ID" value="NZ_JBHUNA010000020.1"/>
</dbReference>
<accession>A0ABW5V9G5</accession>
<evidence type="ECO:0000256" key="1">
    <source>
        <dbReference type="SAM" id="Phobius"/>
    </source>
</evidence>
<keyword evidence="1" id="KW-0812">Transmembrane</keyword>
<feature type="transmembrane region" description="Helical" evidence="1">
    <location>
        <begin position="21"/>
        <end position="39"/>
    </location>
</feature>
<dbReference type="Pfam" id="PF07853">
    <property type="entry name" value="DUF1648"/>
    <property type="match status" value="1"/>
</dbReference>
<keyword evidence="1" id="KW-1133">Transmembrane helix</keyword>
<gene>
    <name evidence="3" type="ORF">ACFSUO_09450</name>
</gene>
<sequence length="165" mass="18646">MNLTQPKVYVPASKWEKVCNAASLVVIAVTVLYVIRSYASLPETIPIHFNAQGEADNWGNKATIFLLPGISFVLFISLYFLNKVPHLFNLPVKITEENARRIYPLARTMMAIINFQVVLMFSYATWQTIQTAQGNAGFGVWLIIIAFIVPLGTIALFIKPMRRRQ</sequence>
<comment type="caution">
    <text evidence="3">The sequence shown here is derived from an EMBL/GenBank/DDBJ whole genome shotgun (WGS) entry which is preliminary data.</text>
</comment>
<organism evidence="3 4">
    <name type="scientific">Lentibacillus juripiscarius</name>
    <dbReference type="NCBI Taxonomy" id="257446"/>
    <lineage>
        <taxon>Bacteria</taxon>
        <taxon>Bacillati</taxon>
        <taxon>Bacillota</taxon>
        <taxon>Bacilli</taxon>
        <taxon>Bacillales</taxon>
        <taxon>Bacillaceae</taxon>
        <taxon>Lentibacillus</taxon>
    </lineage>
</organism>
<reference evidence="4" key="1">
    <citation type="journal article" date="2019" name="Int. J. Syst. Evol. Microbiol.">
        <title>The Global Catalogue of Microorganisms (GCM) 10K type strain sequencing project: providing services to taxonomists for standard genome sequencing and annotation.</title>
        <authorList>
            <consortium name="The Broad Institute Genomics Platform"/>
            <consortium name="The Broad Institute Genome Sequencing Center for Infectious Disease"/>
            <person name="Wu L."/>
            <person name="Ma J."/>
        </authorList>
    </citation>
    <scope>NUCLEOTIDE SEQUENCE [LARGE SCALE GENOMIC DNA]</scope>
    <source>
        <strain evidence="4">TISTR 1535</strain>
    </source>
</reference>
<dbReference type="InterPro" id="IPR012867">
    <property type="entry name" value="DUF1648"/>
</dbReference>
<name>A0ABW5V9G5_9BACI</name>
<protein>
    <submittedName>
        <fullName evidence="3">DUF1648 domain-containing protein</fullName>
    </submittedName>
</protein>
<evidence type="ECO:0000313" key="3">
    <source>
        <dbReference type="EMBL" id="MFD2761194.1"/>
    </source>
</evidence>